<feature type="domain" description="UDP-glucuronate decarboxylase N-terminal" evidence="20">
    <location>
        <begin position="116"/>
        <end position="188"/>
    </location>
</feature>
<dbReference type="PANTHER" id="PTHR43078:SF6">
    <property type="entry name" value="UDP-GLUCURONIC ACID DECARBOXYLASE 1"/>
    <property type="match status" value="1"/>
</dbReference>
<comment type="catalytic activity">
    <reaction evidence="17">
        <text>UDP-alpha-D-glucuronate + H(+) = UDP-alpha-D-xylose + CO2</text>
        <dbReference type="Rhea" id="RHEA:23916"/>
        <dbReference type="ChEBI" id="CHEBI:15378"/>
        <dbReference type="ChEBI" id="CHEBI:16526"/>
        <dbReference type="ChEBI" id="CHEBI:57632"/>
        <dbReference type="ChEBI" id="CHEBI:58052"/>
        <dbReference type="EC" id="4.1.1.35"/>
    </reaction>
    <physiologicalReaction direction="left-to-right" evidence="17">
        <dbReference type="Rhea" id="RHEA:23917"/>
    </physiologicalReaction>
</comment>
<keyword evidence="8" id="KW-0210">Decarboxylase</keyword>
<evidence type="ECO:0000256" key="4">
    <source>
        <dbReference type="ARBA" id="ARBA00007505"/>
    </source>
</evidence>
<evidence type="ECO:0000256" key="10">
    <source>
        <dbReference type="ARBA" id="ARBA00022989"/>
    </source>
</evidence>
<feature type="domain" description="NAD(P)-binding" evidence="21">
    <location>
        <begin position="359"/>
        <end position="456"/>
    </location>
</feature>
<keyword evidence="9" id="KW-0735">Signal-anchor</keyword>
<dbReference type="GO" id="GO:0033320">
    <property type="term" value="P:UDP-D-xylose biosynthetic process"/>
    <property type="evidence" value="ECO:0007669"/>
    <property type="project" value="UniProtKB-UniPathway"/>
</dbReference>
<evidence type="ECO:0000256" key="7">
    <source>
        <dbReference type="ARBA" id="ARBA00022692"/>
    </source>
</evidence>
<dbReference type="FunFam" id="3.40.50.720:FF:000272">
    <property type="entry name" value="UDP-glucuronic acid decarboxylase 1"/>
    <property type="match status" value="1"/>
</dbReference>
<evidence type="ECO:0000256" key="9">
    <source>
        <dbReference type="ARBA" id="ARBA00022968"/>
    </source>
</evidence>
<evidence type="ECO:0000256" key="14">
    <source>
        <dbReference type="ARBA" id="ARBA00023180"/>
    </source>
</evidence>
<reference evidence="22" key="1">
    <citation type="submission" date="2018-09" db="EMBL/GenBank/DDBJ databases">
        <title>Common duck and Muscovy duck high density SNP chip.</title>
        <authorList>
            <person name="Vignal A."/>
            <person name="Thebault N."/>
            <person name="Warren W.C."/>
        </authorList>
    </citation>
    <scope>NUCLEOTIDE SEQUENCE [LARGE SCALE GENOMIC DNA]</scope>
</reference>
<keyword evidence="23" id="KW-1185">Reference proteome</keyword>
<dbReference type="SUPFAM" id="SSF51735">
    <property type="entry name" value="NAD(P)-binding Rossmann-fold domains"/>
    <property type="match status" value="1"/>
</dbReference>
<accession>A0A8C3BWK1</accession>
<comment type="pathway">
    <text evidence="3">Nucleotide-sugar biosynthesis; UDP-alpha-D-xylose biosynthesis; UDP-alpha-D-xylose from UDP-alpha-D-glucuronate: step 1/1.</text>
</comment>
<evidence type="ECO:0000256" key="19">
    <source>
        <dbReference type="SAM" id="Phobius"/>
    </source>
</evidence>
<evidence type="ECO:0000256" key="2">
    <source>
        <dbReference type="ARBA" id="ARBA00004447"/>
    </source>
</evidence>
<evidence type="ECO:0000256" key="1">
    <source>
        <dbReference type="ARBA" id="ARBA00001911"/>
    </source>
</evidence>
<evidence type="ECO:0000256" key="3">
    <source>
        <dbReference type="ARBA" id="ARBA00005100"/>
    </source>
</evidence>
<reference evidence="22" key="2">
    <citation type="submission" date="2025-08" db="UniProtKB">
        <authorList>
            <consortium name="Ensembl"/>
        </authorList>
    </citation>
    <scope>IDENTIFICATION</scope>
</reference>
<comment type="subcellular location">
    <subcellularLocation>
        <location evidence="2">Golgi apparatus</location>
        <location evidence="2">Golgi stack membrane</location>
        <topology evidence="2">Single-pass type II membrane protein</topology>
    </subcellularLocation>
</comment>
<evidence type="ECO:0000256" key="15">
    <source>
        <dbReference type="ARBA" id="ARBA00023239"/>
    </source>
</evidence>
<evidence type="ECO:0000256" key="11">
    <source>
        <dbReference type="ARBA" id="ARBA00023027"/>
    </source>
</evidence>
<protein>
    <recommendedName>
        <fullName evidence="6">UDP-glucuronic acid decarboxylase 1</fullName>
        <ecNumber evidence="5">4.1.1.35</ecNumber>
    </recommendedName>
    <alternativeName>
        <fullName evidence="16">UDP-glucuronate decarboxylase 1</fullName>
    </alternativeName>
</protein>
<dbReference type="InterPro" id="IPR036291">
    <property type="entry name" value="NAD(P)-bd_dom_sf"/>
</dbReference>
<feature type="region of interest" description="Disordered" evidence="18">
    <location>
        <begin position="28"/>
        <end position="62"/>
    </location>
</feature>
<keyword evidence="11" id="KW-0520">NAD</keyword>
<keyword evidence="14" id="KW-0325">Glycoprotein</keyword>
<dbReference type="AlphaFoldDB" id="A0A8C3BWK1"/>
<dbReference type="InterPro" id="IPR044516">
    <property type="entry name" value="UXS-like"/>
</dbReference>
<evidence type="ECO:0000256" key="13">
    <source>
        <dbReference type="ARBA" id="ARBA00023136"/>
    </source>
</evidence>
<evidence type="ECO:0000313" key="23">
    <source>
        <dbReference type="Proteomes" id="UP000694556"/>
    </source>
</evidence>
<name>A0A8C3BWK1_CAIMO</name>
<organism evidence="22 23">
    <name type="scientific">Cairina moschata</name>
    <name type="common">Muscovy duck</name>
    <dbReference type="NCBI Taxonomy" id="8855"/>
    <lineage>
        <taxon>Eukaryota</taxon>
        <taxon>Metazoa</taxon>
        <taxon>Chordata</taxon>
        <taxon>Craniata</taxon>
        <taxon>Vertebrata</taxon>
        <taxon>Euteleostomi</taxon>
        <taxon>Archelosauria</taxon>
        <taxon>Archosauria</taxon>
        <taxon>Dinosauria</taxon>
        <taxon>Saurischia</taxon>
        <taxon>Theropoda</taxon>
        <taxon>Coelurosauria</taxon>
        <taxon>Aves</taxon>
        <taxon>Neognathae</taxon>
        <taxon>Galloanserae</taxon>
        <taxon>Anseriformes</taxon>
        <taxon>Anatidae</taxon>
        <taxon>Anatinae</taxon>
        <taxon>Cairina</taxon>
    </lineage>
</organism>
<dbReference type="Gene3D" id="3.40.50.720">
    <property type="entry name" value="NAD(P)-binding Rossmann-like Domain"/>
    <property type="match status" value="1"/>
</dbReference>
<dbReference type="PANTHER" id="PTHR43078">
    <property type="entry name" value="UDP-GLUCURONIC ACID DECARBOXYLASE-RELATED"/>
    <property type="match status" value="1"/>
</dbReference>
<dbReference type="GO" id="GO:0042732">
    <property type="term" value="P:D-xylose metabolic process"/>
    <property type="evidence" value="ECO:0007669"/>
    <property type="project" value="InterPro"/>
</dbReference>
<dbReference type="Ensembl" id="ENSCMMT00000013035.1">
    <property type="protein sequence ID" value="ENSCMMP00000011852.1"/>
    <property type="gene ID" value="ENSCMMG00000007446.1"/>
</dbReference>
<keyword evidence="7 19" id="KW-0812">Transmembrane</keyword>
<dbReference type="GO" id="GO:0032580">
    <property type="term" value="C:Golgi cisterna membrane"/>
    <property type="evidence" value="ECO:0007669"/>
    <property type="project" value="UniProtKB-SubCell"/>
</dbReference>
<evidence type="ECO:0000256" key="17">
    <source>
        <dbReference type="ARBA" id="ARBA00049410"/>
    </source>
</evidence>
<dbReference type="EC" id="4.1.1.35" evidence="5"/>
<evidence type="ECO:0000256" key="5">
    <source>
        <dbReference type="ARBA" id="ARBA00012290"/>
    </source>
</evidence>
<keyword evidence="13 19" id="KW-0472">Membrane</keyword>
<comment type="similarity">
    <text evidence="4">Belongs to the NAD(P)-dependent epimerase/dehydratase family. UDP-glucuronic acid decarboxylase subfamily.</text>
</comment>
<keyword evidence="10 19" id="KW-1133">Transmembrane helix</keyword>
<dbReference type="Pfam" id="PF11803">
    <property type="entry name" value="UXS1_N"/>
    <property type="match status" value="1"/>
</dbReference>
<evidence type="ECO:0000259" key="20">
    <source>
        <dbReference type="Pfam" id="PF11803"/>
    </source>
</evidence>
<evidence type="ECO:0000256" key="6">
    <source>
        <dbReference type="ARBA" id="ARBA00018816"/>
    </source>
</evidence>
<reference evidence="22" key="3">
    <citation type="submission" date="2025-09" db="UniProtKB">
        <authorList>
            <consortium name="Ensembl"/>
        </authorList>
    </citation>
    <scope>IDENTIFICATION</scope>
</reference>
<dbReference type="UniPathway" id="UPA00796">
    <property type="reaction ID" value="UER00771"/>
</dbReference>
<dbReference type="InterPro" id="IPR016040">
    <property type="entry name" value="NAD(P)-bd_dom"/>
</dbReference>
<feature type="transmembrane region" description="Helical" evidence="19">
    <location>
        <begin position="128"/>
        <end position="147"/>
    </location>
</feature>
<feature type="domain" description="NAD(P)-binding" evidence="21">
    <location>
        <begin position="202"/>
        <end position="357"/>
    </location>
</feature>
<dbReference type="CDD" id="cd05230">
    <property type="entry name" value="UGD_SDR_e"/>
    <property type="match status" value="1"/>
</dbReference>
<dbReference type="Proteomes" id="UP000694556">
    <property type="component" value="Chromosome 1"/>
</dbReference>
<keyword evidence="15" id="KW-0456">Lyase</keyword>
<evidence type="ECO:0000256" key="16">
    <source>
        <dbReference type="ARBA" id="ARBA00031585"/>
    </source>
</evidence>
<evidence type="ECO:0000313" key="22">
    <source>
        <dbReference type="Ensembl" id="ENSCMMP00000011852.1"/>
    </source>
</evidence>
<keyword evidence="12" id="KW-0333">Golgi apparatus</keyword>
<evidence type="ECO:0000259" key="21">
    <source>
        <dbReference type="Pfam" id="PF16363"/>
    </source>
</evidence>
<comment type="cofactor">
    <cofactor evidence="1">
        <name>NAD(+)</name>
        <dbReference type="ChEBI" id="CHEBI:57540"/>
    </cofactor>
</comment>
<dbReference type="Pfam" id="PF16363">
    <property type="entry name" value="GDP_Man_Dehyd"/>
    <property type="match status" value="2"/>
</dbReference>
<evidence type="ECO:0000256" key="8">
    <source>
        <dbReference type="ARBA" id="ARBA00022793"/>
    </source>
</evidence>
<evidence type="ECO:0000256" key="18">
    <source>
        <dbReference type="SAM" id="MobiDB-lite"/>
    </source>
</evidence>
<dbReference type="GO" id="GO:0048040">
    <property type="term" value="F:UDP-glucuronate decarboxylase activity"/>
    <property type="evidence" value="ECO:0007669"/>
    <property type="project" value="UniProtKB-EC"/>
</dbReference>
<sequence length="490" mass="54715">MMRRHEEAFRMHCRKRSATQLGHACVHPGLSATTRSPTGLRSHPPGATIRHPAASPLPSPQPRGACAMTAVGRQSGGRGRRARGAPLRLRGRFPGSGAEPGRAGCVPPGMVSKGPLLRLLTAINRRRMKLLTGLAFVAYVASVWGNFVNMRSLQENGDQKVESKIEEAVAPLREKIRDLEKSFTQKYPPVKFLSEKDRKRILITGGAGFVGSHLTDKLMMDGHEVTVVDNFFTGRKRNVEHWIGHENFELINHDVVEPLYIEVDQIYHLASPASPPNYMYNPIKTLKTNTIGTLNMLGLAKRVGARLLLASTSEVYGDPEVHPQNEDYWGHVNPIGPRACYDEGKRVAETMCYAYMKQVYGPGTQTRAFQYVSDLVNGLVALMNSNVSSPVNLGNPEEHTILEFAQLIKKLVGSESEIQFLSEAQDDPQKRKPDIRKAKLLLGWEPVVPLEEGLNKAIHYFRKELEYQANNQYIPKPKPARMKKGRTRHN</sequence>
<proteinExistence type="inferred from homology"/>
<dbReference type="GO" id="GO:0070403">
    <property type="term" value="F:NAD+ binding"/>
    <property type="evidence" value="ECO:0007669"/>
    <property type="project" value="InterPro"/>
</dbReference>
<dbReference type="InterPro" id="IPR021761">
    <property type="entry name" value="UXS1_N"/>
</dbReference>
<evidence type="ECO:0000256" key="12">
    <source>
        <dbReference type="ARBA" id="ARBA00023034"/>
    </source>
</evidence>
<feature type="region of interest" description="Disordered" evidence="18">
    <location>
        <begin position="87"/>
        <end position="106"/>
    </location>
</feature>